<keyword evidence="3" id="KW-0677">Repeat</keyword>
<evidence type="ECO:0000256" key="6">
    <source>
        <dbReference type="PROSITE-ProRule" id="PRU00076"/>
    </source>
</evidence>
<dbReference type="PROSITE" id="PS00010">
    <property type="entry name" value="ASX_HYDROXYL"/>
    <property type="match status" value="3"/>
</dbReference>
<evidence type="ECO:0000256" key="4">
    <source>
        <dbReference type="ARBA" id="ARBA00023157"/>
    </source>
</evidence>
<keyword evidence="7" id="KW-0472">Membrane</keyword>
<dbReference type="CDD" id="cd00054">
    <property type="entry name" value="EGF_CA"/>
    <property type="match status" value="6"/>
</dbReference>
<evidence type="ECO:0000256" key="2">
    <source>
        <dbReference type="ARBA" id="ARBA00022729"/>
    </source>
</evidence>
<dbReference type="Pfam" id="PF12661">
    <property type="entry name" value="hEGF"/>
    <property type="match status" value="2"/>
</dbReference>
<reference evidence="9" key="1">
    <citation type="journal article" date="2023" name="Mol. Biol. Evol.">
        <title>Third-Generation Sequencing Reveals the Adaptive Role of the Epigenome in Three Deep-Sea Polychaetes.</title>
        <authorList>
            <person name="Perez M."/>
            <person name="Aroh O."/>
            <person name="Sun Y."/>
            <person name="Lan Y."/>
            <person name="Juniper S.K."/>
            <person name="Young C.R."/>
            <person name="Angers B."/>
            <person name="Qian P.Y."/>
        </authorList>
    </citation>
    <scope>NUCLEOTIDE SEQUENCE</scope>
    <source>
        <strain evidence="9">R07B-5</strain>
    </source>
</reference>
<dbReference type="GO" id="GO:0005886">
    <property type="term" value="C:plasma membrane"/>
    <property type="evidence" value="ECO:0007669"/>
    <property type="project" value="UniProtKB-ARBA"/>
</dbReference>
<evidence type="ECO:0000313" key="10">
    <source>
        <dbReference type="Proteomes" id="UP001209878"/>
    </source>
</evidence>
<protein>
    <recommendedName>
        <fullName evidence="8">EGF-like domain-containing protein</fullName>
    </recommendedName>
</protein>
<dbReference type="PROSITE" id="PS01186">
    <property type="entry name" value="EGF_2"/>
    <property type="match status" value="5"/>
</dbReference>
<dbReference type="InterPro" id="IPR000152">
    <property type="entry name" value="EGF-type_Asp/Asn_hydroxyl_site"/>
</dbReference>
<dbReference type="SUPFAM" id="SSF57196">
    <property type="entry name" value="EGF/Laminin"/>
    <property type="match status" value="4"/>
</dbReference>
<feature type="domain" description="EGF-like" evidence="8">
    <location>
        <begin position="262"/>
        <end position="298"/>
    </location>
</feature>
<feature type="disulfide bond" evidence="6">
    <location>
        <begin position="288"/>
        <end position="297"/>
    </location>
</feature>
<organism evidence="9 10">
    <name type="scientific">Ridgeia piscesae</name>
    <name type="common">Tubeworm</name>
    <dbReference type="NCBI Taxonomy" id="27915"/>
    <lineage>
        <taxon>Eukaryota</taxon>
        <taxon>Metazoa</taxon>
        <taxon>Spiralia</taxon>
        <taxon>Lophotrochozoa</taxon>
        <taxon>Annelida</taxon>
        <taxon>Polychaeta</taxon>
        <taxon>Sedentaria</taxon>
        <taxon>Canalipalpata</taxon>
        <taxon>Sabellida</taxon>
        <taxon>Siboglinidae</taxon>
        <taxon>Ridgeia</taxon>
    </lineage>
</organism>
<evidence type="ECO:0000256" key="1">
    <source>
        <dbReference type="ARBA" id="ARBA00022536"/>
    </source>
</evidence>
<evidence type="ECO:0000256" key="7">
    <source>
        <dbReference type="SAM" id="Phobius"/>
    </source>
</evidence>
<feature type="disulfide bond" evidence="6">
    <location>
        <begin position="250"/>
        <end position="259"/>
    </location>
</feature>
<evidence type="ECO:0000256" key="5">
    <source>
        <dbReference type="ARBA" id="ARBA00023180"/>
    </source>
</evidence>
<feature type="disulfide bond" evidence="6">
    <location>
        <begin position="175"/>
        <end position="184"/>
    </location>
</feature>
<dbReference type="GO" id="GO:0005509">
    <property type="term" value="F:calcium ion binding"/>
    <property type="evidence" value="ECO:0007669"/>
    <property type="project" value="InterPro"/>
</dbReference>
<dbReference type="GO" id="GO:0032991">
    <property type="term" value="C:protein-containing complex"/>
    <property type="evidence" value="ECO:0007669"/>
    <property type="project" value="TreeGrafter"/>
</dbReference>
<feature type="domain" description="EGF-like" evidence="8">
    <location>
        <begin position="300"/>
        <end position="336"/>
    </location>
</feature>
<comment type="caution">
    <text evidence="9">The sequence shown here is derived from an EMBL/GenBank/DDBJ whole genome shotgun (WGS) entry which is preliminary data.</text>
</comment>
<keyword evidence="2" id="KW-0732">Signal</keyword>
<dbReference type="InterPro" id="IPR051022">
    <property type="entry name" value="Notch_Cell-Fate_Det"/>
</dbReference>
<name>A0AAD9L1M7_RIDPI</name>
<dbReference type="CDD" id="cd00053">
    <property type="entry name" value="EGF"/>
    <property type="match status" value="1"/>
</dbReference>
<dbReference type="SMART" id="SM00181">
    <property type="entry name" value="EGF"/>
    <property type="match status" value="7"/>
</dbReference>
<dbReference type="SMART" id="SM00179">
    <property type="entry name" value="EGF_CA"/>
    <property type="match status" value="7"/>
</dbReference>
<dbReference type="Gene3D" id="2.10.25.10">
    <property type="entry name" value="Laminin"/>
    <property type="match status" value="7"/>
</dbReference>
<dbReference type="PANTHER" id="PTHR24049">
    <property type="entry name" value="CRUMBS FAMILY MEMBER"/>
    <property type="match status" value="1"/>
</dbReference>
<feature type="domain" description="EGF-like" evidence="8">
    <location>
        <begin position="149"/>
        <end position="185"/>
    </location>
</feature>
<feature type="domain" description="EGF-like" evidence="8">
    <location>
        <begin position="187"/>
        <end position="223"/>
    </location>
</feature>
<dbReference type="PROSITE" id="PS00022">
    <property type="entry name" value="EGF_1"/>
    <property type="match status" value="7"/>
</dbReference>
<dbReference type="PROSITE" id="PS50026">
    <property type="entry name" value="EGF_3"/>
    <property type="match status" value="7"/>
</dbReference>
<dbReference type="PROSITE" id="PS01187">
    <property type="entry name" value="EGF_CA"/>
    <property type="match status" value="2"/>
</dbReference>
<feature type="disulfide bond" evidence="6">
    <location>
        <begin position="100"/>
        <end position="109"/>
    </location>
</feature>
<evidence type="ECO:0000313" key="9">
    <source>
        <dbReference type="EMBL" id="KAK2181409.1"/>
    </source>
</evidence>
<evidence type="ECO:0000259" key="8">
    <source>
        <dbReference type="PROSITE" id="PS50026"/>
    </source>
</evidence>
<comment type="caution">
    <text evidence="6">Lacks conserved residue(s) required for the propagation of feature annotation.</text>
</comment>
<dbReference type="Proteomes" id="UP001209878">
    <property type="component" value="Unassembled WGS sequence"/>
</dbReference>
<dbReference type="Gene3D" id="3.30.70.960">
    <property type="entry name" value="SEA domain"/>
    <property type="match status" value="1"/>
</dbReference>
<dbReference type="EMBL" id="JAODUO010000400">
    <property type="protein sequence ID" value="KAK2181409.1"/>
    <property type="molecule type" value="Genomic_DNA"/>
</dbReference>
<gene>
    <name evidence="9" type="ORF">NP493_400g02051</name>
</gene>
<feature type="transmembrane region" description="Helical" evidence="7">
    <location>
        <begin position="568"/>
        <end position="593"/>
    </location>
</feature>
<feature type="disulfide bond" evidence="6">
    <location>
        <begin position="326"/>
        <end position="335"/>
    </location>
</feature>
<keyword evidence="7" id="KW-1133">Transmembrane helix</keyword>
<dbReference type="InterPro" id="IPR013032">
    <property type="entry name" value="EGF-like_CS"/>
</dbReference>
<feature type="domain" description="EGF-like" evidence="8">
    <location>
        <begin position="111"/>
        <end position="147"/>
    </location>
</feature>
<feature type="domain" description="EGF-like" evidence="8">
    <location>
        <begin position="224"/>
        <end position="260"/>
    </location>
</feature>
<feature type="domain" description="EGF-like" evidence="8">
    <location>
        <begin position="74"/>
        <end position="110"/>
    </location>
</feature>
<dbReference type="InterPro" id="IPR036364">
    <property type="entry name" value="SEA_dom_sf"/>
</dbReference>
<dbReference type="InterPro" id="IPR000742">
    <property type="entry name" value="EGF"/>
</dbReference>
<keyword evidence="7" id="KW-0812">Transmembrane</keyword>
<dbReference type="PANTHER" id="PTHR24049:SF22">
    <property type="entry name" value="DROSOPHILA CRUMBS HOMOLOG"/>
    <property type="match status" value="1"/>
</dbReference>
<dbReference type="Pfam" id="PF00008">
    <property type="entry name" value="EGF"/>
    <property type="match status" value="5"/>
</dbReference>
<dbReference type="InterPro" id="IPR001881">
    <property type="entry name" value="EGF-like_Ca-bd_dom"/>
</dbReference>
<dbReference type="PRINTS" id="PR00010">
    <property type="entry name" value="EGFBLOOD"/>
</dbReference>
<keyword evidence="4 6" id="KW-1015">Disulfide bond</keyword>
<dbReference type="Pfam" id="PF01390">
    <property type="entry name" value="SEA"/>
    <property type="match status" value="2"/>
</dbReference>
<keyword evidence="1 6" id="KW-0245">EGF-like domain</keyword>
<keyword evidence="10" id="KW-1185">Reference proteome</keyword>
<dbReference type="SUPFAM" id="SSF57184">
    <property type="entry name" value="Growth factor receptor domain"/>
    <property type="match status" value="1"/>
</dbReference>
<dbReference type="AlphaFoldDB" id="A0AAD9L1M7"/>
<dbReference type="FunFam" id="2.10.25.10:FF:000520">
    <property type="entry name" value="Predicted protein"/>
    <property type="match status" value="2"/>
</dbReference>
<feature type="disulfide bond" evidence="6">
    <location>
        <begin position="213"/>
        <end position="222"/>
    </location>
</feature>
<dbReference type="GO" id="GO:0007157">
    <property type="term" value="P:heterophilic cell-cell adhesion via plasma membrane cell adhesion molecules"/>
    <property type="evidence" value="ECO:0007669"/>
    <property type="project" value="TreeGrafter"/>
</dbReference>
<sequence>MLQTMSQSQPAVKRDSVSTVTWEMDGDTVMIHWVVYDSILSLYIPLHDLSIYCTIALLMVSTWIRRNSTKCPFDIDECASNPCLNGGTCLDRLDGFTCECTYGFTGPICSKETLCKMTPCQHGGTCLETDDTRTCHCPSGYTGDDCETDIDECARNPCLNGGTCMDRLDGFTCQCTGGFTGPICNNDIDECRSRPCTNGGTCHQNVNSYKCTCTSSYYGNNCEMETLCKMTPCQHGGTCLETDDTRTCHCPSGYTGDDCETDIDECARNPCLNGGTCMDRLDGFTCQCTGGFTGPICNNDIDECRSRPCTNGGTCHQNVNSYKCTCTSSYYGNNCEMVAVASEIKRVAIQLSLKDQPFSETLQDKTSEAHKSLKRKVVGALEAILDEKLRHGKYKIVDVTFSAGSVVVNYLLDMLNATTTETTSVVRDTISVNNGVFAGYKVDASTVKTSVMKIVTYYGQFRVPDLEFKKIWSDKNSKDFSNLAEEVKVKLSNVYHDEIGLKLVAVGDITFRKGSVIVDFSLRVDNTVDKDTLHDIFKSRRRLTISAKTLTATASGYHTKMEDEGFPWLPVTIGSTLGVVLFAFVACIIGYLVRKRRPLTENVSDVNYSPTMTRRGMFWKKRVPTMGTGLAAPDVSRLVNARKHVTSLDVNAGRHVMQPSGRNYGVNHRTKSARPGDREQWAWTYAK</sequence>
<feature type="disulfide bond" evidence="6">
    <location>
        <begin position="137"/>
        <end position="146"/>
    </location>
</feature>
<evidence type="ECO:0000256" key="3">
    <source>
        <dbReference type="ARBA" id="ARBA00022737"/>
    </source>
</evidence>
<proteinExistence type="predicted"/>
<dbReference type="FunFam" id="2.10.25.10:FF:000066">
    <property type="entry name" value="FAT atypical cadherin 4"/>
    <property type="match status" value="2"/>
</dbReference>
<dbReference type="InterPro" id="IPR009030">
    <property type="entry name" value="Growth_fac_rcpt_cys_sf"/>
</dbReference>
<dbReference type="InterPro" id="IPR000082">
    <property type="entry name" value="SEA_dom"/>
</dbReference>
<dbReference type="FunFam" id="2.10.25.10:FF:000143">
    <property type="entry name" value="Protein crumbs 1"/>
    <property type="match status" value="3"/>
</dbReference>
<dbReference type="InterPro" id="IPR018097">
    <property type="entry name" value="EGF_Ca-bd_CS"/>
</dbReference>
<keyword evidence="5" id="KW-0325">Glycoprotein</keyword>
<accession>A0AAD9L1M7</accession>
<dbReference type="GO" id="GO:0045197">
    <property type="term" value="P:establishment or maintenance of epithelial cell apical/basal polarity"/>
    <property type="evidence" value="ECO:0007669"/>
    <property type="project" value="TreeGrafter"/>
</dbReference>